<evidence type="ECO:0000256" key="1">
    <source>
        <dbReference type="ARBA" id="ARBA00004370"/>
    </source>
</evidence>
<evidence type="ECO:0000313" key="8">
    <source>
        <dbReference type="EMBL" id="QHN40152.1"/>
    </source>
</evidence>
<sequence>MIGRPALRRRGLIWTVLVVVVVVAGALVAYYTPLMSVRDTEVLDNKVVSESQILAVAGVESGTPLLQVDTAAVARRVAAIESIESARVQRSYPSTLTITVVERQPVVRIVDGQTTQILDRLGVAYLTYAEGKKVPAQLASLPQLTTAHPGPTDPTTKAAVKAVAGFPSYLTRVLVSVAATSPVDIELTLKGDRRVVWGDSARGDEKARALKNLLSRQGTLYNVSSPDFPAFK</sequence>
<accession>A0A857LV22</accession>
<keyword evidence="4" id="KW-0812">Transmembrane</keyword>
<proteinExistence type="predicted"/>
<dbReference type="Gene3D" id="3.10.20.310">
    <property type="entry name" value="membrane protein fhac"/>
    <property type="match status" value="1"/>
</dbReference>
<keyword evidence="5" id="KW-1133">Transmembrane helix</keyword>
<dbReference type="PANTHER" id="PTHR37820:SF1">
    <property type="entry name" value="CELL DIVISION PROTEIN FTSQ"/>
    <property type="match status" value="1"/>
</dbReference>
<evidence type="ECO:0000256" key="5">
    <source>
        <dbReference type="ARBA" id="ARBA00022989"/>
    </source>
</evidence>
<dbReference type="InterPro" id="IPR034746">
    <property type="entry name" value="POTRA"/>
</dbReference>
<organism evidence="8">
    <name type="scientific">Gordonia amarae</name>
    <dbReference type="NCBI Taxonomy" id="36821"/>
    <lineage>
        <taxon>Bacteria</taxon>
        <taxon>Bacillati</taxon>
        <taxon>Actinomycetota</taxon>
        <taxon>Actinomycetes</taxon>
        <taxon>Mycobacteriales</taxon>
        <taxon>Gordoniaceae</taxon>
        <taxon>Gordonia</taxon>
    </lineage>
</organism>
<dbReference type="PANTHER" id="PTHR37820">
    <property type="entry name" value="CELL DIVISION PROTEIN DIVIB"/>
    <property type="match status" value="1"/>
</dbReference>
<dbReference type="GO" id="GO:0051301">
    <property type="term" value="P:cell division"/>
    <property type="evidence" value="ECO:0007669"/>
    <property type="project" value="UniProtKB-KW"/>
</dbReference>
<dbReference type="RefSeq" id="WP_005186820.1">
    <property type="nucleotide sequence ID" value="NZ_CP045804.1"/>
</dbReference>
<evidence type="ECO:0000256" key="3">
    <source>
        <dbReference type="ARBA" id="ARBA00022618"/>
    </source>
</evidence>
<comment type="subcellular location">
    <subcellularLocation>
        <location evidence="1">Membrane</location>
    </subcellularLocation>
</comment>
<gene>
    <name evidence="8" type="ORF">GII30_14245</name>
</gene>
<dbReference type="PROSITE" id="PS51779">
    <property type="entry name" value="POTRA"/>
    <property type="match status" value="1"/>
</dbReference>
<evidence type="ECO:0000256" key="7">
    <source>
        <dbReference type="ARBA" id="ARBA00023306"/>
    </source>
</evidence>
<reference evidence="8" key="1">
    <citation type="journal article" date="2021" name="Nat. Microbiol.">
        <title>Cocultivation of an ultrasmall environmental parasitic bacterium with lytic ability against bacteria associated with wastewater foams.</title>
        <authorList>
            <person name="Batinovic S."/>
            <person name="Rose J.J.A."/>
            <person name="Ratcliffe J."/>
            <person name="Seviour R.J."/>
            <person name="Petrovski S."/>
        </authorList>
    </citation>
    <scope>NUCLEOTIDE SEQUENCE</scope>
    <source>
        <strain evidence="8">CON44</strain>
    </source>
</reference>
<dbReference type="EMBL" id="CP045810">
    <property type="protein sequence ID" value="QHN40152.1"/>
    <property type="molecule type" value="Genomic_DNA"/>
</dbReference>
<keyword evidence="7" id="KW-0131">Cell cycle</keyword>
<dbReference type="AlphaFoldDB" id="A0A857LV22"/>
<keyword evidence="2" id="KW-1003">Cell membrane</keyword>
<dbReference type="GO" id="GO:0005886">
    <property type="term" value="C:plasma membrane"/>
    <property type="evidence" value="ECO:0007669"/>
    <property type="project" value="TreeGrafter"/>
</dbReference>
<name>A0A857LV22_9ACTN</name>
<dbReference type="InterPro" id="IPR013685">
    <property type="entry name" value="POTRA_FtsQ_type"/>
</dbReference>
<dbReference type="InterPro" id="IPR050487">
    <property type="entry name" value="FtsQ_DivIB"/>
</dbReference>
<dbReference type="Pfam" id="PF08478">
    <property type="entry name" value="POTRA_1"/>
    <property type="match status" value="1"/>
</dbReference>
<evidence type="ECO:0000256" key="2">
    <source>
        <dbReference type="ARBA" id="ARBA00022475"/>
    </source>
</evidence>
<protein>
    <submittedName>
        <fullName evidence="8">FtsQ-type POTRA domain-containing protein</fullName>
    </submittedName>
</protein>
<keyword evidence="3" id="KW-0132">Cell division</keyword>
<keyword evidence="6" id="KW-0472">Membrane</keyword>
<evidence type="ECO:0000256" key="6">
    <source>
        <dbReference type="ARBA" id="ARBA00023136"/>
    </source>
</evidence>
<evidence type="ECO:0000256" key="4">
    <source>
        <dbReference type="ARBA" id="ARBA00022692"/>
    </source>
</evidence>